<gene>
    <name evidence="1" type="ORF">AWN90_11445</name>
</gene>
<proteinExistence type="predicted"/>
<dbReference type="STRING" id="455432.AWN90_11445"/>
<dbReference type="EMBL" id="LWGR01000021">
    <property type="protein sequence ID" value="KZM68477.1"/>
    <property type="molecule type" value="Genomic_DNA"/>
</dbReference>
<name>A0A164HFW0_9NOCA</name>
<dbReference type="AlphaFoldDB" id="A0A164HFW0"/>
<evidence type="ECO:0000313" key="1">
    <source>
        <dbReference type="EMBL" id="KZM68477.1"/>
    </source>
</evidence>
<reference evidence="1 2" key="1">
    <citation type="submission" date="2016-04" db="EMBL/GenBank/DDBJ databases">
        <authorList>
            <person name="Evans L.H."/>
            <person name="Alamgir A."/>
            <person name="Owens N."/>
            <person name="Weber N.D."/>
            <person name="Virtaneva K."/>
            <person name="Barbian K."/>
            <person name="Babar A."/>
            <person name="Rosenke K."/>
        </authorList>
    </citation>
    <scope>NUCLEOTIDE SEQUENCE [LARGE SCALE GENOMIC DNA]</scope>
    <source>
        <strain evidence="1 2">IFM 0406</strain>
    </source>
</reference>
<evidence type="ECO:0000313" key="2">
    <source>
        <dbReference type="Proteomes" id="UP000076512"/>
    </source>
</evidence>
<organism evidence="1 2">
    <name type="scientific">Nocardia terpenica</name>
    <dbReference type="NCBI Taxonomy" id="455432"/>
    <lineage>
        <taxon>Bacteria</taxon>
        <taxon>Bacillati</taxon>
        <taxon>Actinomycetota</taxon>
        <taxon>Actinomycetes</taxon>
        <taxon>Mycobacteriales</taxon>
        <taxon>Nocardiaceae</taxon>
        <taxon>Nocardia</taxon>
    </lineage>
</organism>
<protein>
    <submittedName>
        <fullName evidence="1">Uncharacterized protein</fullName>
    </submittedName>
</protein>
<comment type="caution">
    <text evidence="1">The sequence shown here is derived from an EMBL/GenBank/DDBJ whole genome shotgun (WGS) entry which is preliminary data.</text>
</comment>
<sequence>MFTVPKSAGSKRQNRFAFRIAEGGKVYSVPFLQYLSGRGATFIQSGIESKLDEASLTRGLIALECPEVAEAIEGLSIDQIGALSKAWADASTVSLGELPGSES</sequence>
<keyword evidence="2" id="KW-1185">Reference proteome</keyword>
<accession>A0A164HFW0</accession>
<dbReference type="Proteomes" id="UP000076512">
    <property type="component" value="Unassembled WGS sequence"/>
</dbReference>